<gene>
    <name evidence="1" type="ORF">RUM43_008084</name>
</gene>
<protein>
    <submittedName>
        <fullName evidence="1">Uncharacterized protein</fullName>
    </submittedName>
</protein>
<sequence>MASPNPDRGALAITPMVSATTTSKSCVPETVGSNDVSESLLLAYLESISARFIVFQELIYSELVSSGAAPDDQIK</sequence>
<evidence type="ECO:0000313" key="1">
    <source>
        <dbReference type="EMBL" id="KAK6639809.1"/>
    </source>
</evidence>
<dbReference type="EMBL" id="JAWJWE010000003">
    <property type="protein sequence ID" value="KAK6639809.1"/>
    <property type="molecule type" value="Genomic_DNA"/>
</dbReference>
<dbReference type="AlphaFoldDB" id="A0AAN8P6U6"/>
<dbReference type="Proteomes" id="UP001372834">
    <property type="component" value="Unassembled WGS sequence"/>
</dbReference>
<comment type="caution">
    <text evidence="1">The sequence shown here is derived from an EMBL/GenBank/DDBJ whole genome shotgun (WGS) entry which is preliminary data.</text>
</comment>
<evidence type="ECO:0000313" key="2">
    <source>
        <dbReference type="Proteomes" id="UP001372834"/>
    </source>
</evidence>
<reference evidence="1 2" key="1">
    <citation type="submission" date="2023-10" db="EMBL/GenBank/DDBJ databases">
        <title>Genomes of two closely related lineages of the louse Polyplax serrata with different host specificities.</title>
        <authorList>
            <person name="Martinu J."/>
            <person name="Tarabai H."/>
            <person name="Stefka J."/>
            <person name="Hypsa V."/>
        </authorList>
    </citation>
    <scope>NUCLEOTIDE SEQUENCE [LARGE SCALE GENOMIC DNA]</scope>
    <source>
        <strain evidence="1">HR10_N</strain>
    </source>
</reference>
<proteinExistence type="predicted"/>
<accession>A0AAN8P6U6</accession>
<name>A0AAN8P6U6_POLSC</name>
<organism evidence="1 2">
    <name type="scientific">Polyplax serrata</name>
    <name type="common">Common mouse louse</name>
    <dbReference type="NCBI Taxonomy" id="468196"/>
    <lineage>
        <taxon>Eukaryota</taxon>
        <taxon>Metazoa</taxon>
        <taxon>Ecdysozoa</taxon>
        <taxon>Arthropoda</taxon>
        <taxon>Hexapoda</taxon>
        <taxon>Insecta</taxon>
        <taxon>Pterygota</taxon>
        <taxon>Neoptera</taxon>
        <taxon>Paraneoptera</taxon>
        <taxon>Psocodea</taxon>
        <taxon>Troctomorpha</taxon>
        <taxon>Phthiraptera</taxon>
        <taxon>Anoplura</taxon>
        <taxon>Polyplacidae</taxon>
        <taxon>Polyplax</taxon>
    </lineage>
</organism>